<dbReference type="PRINTS" id="PR01130">
    <property type="entry name" value="DERENTRNSPRT"/>
</dbReference>
<comment type="similarity">
    <text evidence="2">Belongs to the SLC29A/ENT transporter (TC 2.A.57) family.</text>
</comment>
<evidence type="ECO:0000313" key="8">
    <source>
        <dbReference type="EMBL" id="KAK2171815.1"/>
    </source>
</evidence>
<evidence type="ECO:0000256" key="1">
    <source>
        <dbReference type="ARBA" id="ARBA00004141"/>
    </source>
</evidence>
<keyword evidence="6 7" id="KW-0472">Membrane</keyword>
<comment type="caution">
    <text evidence="8">The sequence shown here is derived from an EMBL/GenBank/DDBJ whole genome shotgun (WGS) entry which is preliminary data.</text>
</comment>
<reference evidence="8" key="1">
    <citation type="journal article" date="2023" name="Mol. Biol. Evol.">
        <title>Third-Generation Sequencing Reveals the Adaptive Role of the Epigenome in Three Deep-Sea Polychaetes.</title>
        <authorList>
            <person name="Perez M."/>
            <person name="Aroh O."/>
            <person name="Sun Y."/>
            <person name="Lan Y."/>
            <person name="Juniper S.K."/>
            <person name="Young C.R."/>
            <person name="Angers B."/>
            <person name="Qian P.Y."/>
        </authorList>
    </citation>
    <scope>NUCLEOTIDE SEQUENCE</scope>
    <source>
        <strain evidence="8">R07B-5</strain>
    </source>
</reference>
<name>A0AAD9KIL0_RIDPI</name>
<evidence type="ECO:0000256" key="3">
    <source>
        <dbReference type="ARBA" id="ARBA00022448"/>
    </source>
</evidence>
<evidence type="ECO:0000256" key="2">
    <source>
        <dbReference type="ARBA" id="ARBA00007965"/>
    </source>
</evidence>
<evidence type="ECO:0008006" key="10">
    <source>
        <dbReference type="Google" id="ProtNLM"/>
    </source>
</evidence>
<evidence type="ECO:0000313" key="9">
    <source>
        <dbReference type="Proteomes" id="UP001209878"/>
    </source>
</evidence>
<feature type="transmembrane region" description="Helical" evidence="7">
    <location>
        <begin position="231"/>
        <end position="253"/>
    </location>
</feature>
<dbReference type="InterPro" id="IPR002259">
    <property type="entry name" value="Eqnu_transpt"/>
</dbReference>
<accession>A0AAD9KIL0</accession>
<feature type="transmembrane region" description="Helical" evidence="7">
    <location>
        <begin position="139"/>
        <end position="163"/>
    </location>
</feature>
<protein>
    <recommendedName>
        <fullName evidence="10">Nucleoside transporter</fullName>
    </recommendedName>
</protein>
<proteinExistence type="inferred from homology"/>
<feature type="transmembrane region" description="Helical" evidence="7">
    <location>
        <begin position="331"/>
        <end position="350"/>
    </location>
</feature>
<keyword evidence="5 7" id="KW-1133">Transmembrane helix</keyword>
<feature type="transmembrane region" description="Helical" evidence="7">
    <location>
        <begin position="371"/>
        <end position="394"/>
    </location>
</feature>
<dbReference type="PANTHER" id="PTHR10332">
    <property type="entry name" value="EQUILIBRATIVE NUCLEOSIDE TRANSPORTER"/>
    <property type="match status" value="1"/>
</dbReference>
<evidence type="ECO:0000256" key="4">
    <source>
        <dbReference type="ARBA" id="ARBA00022692"/>
    </source>
</evidence>
<evidence type="ECO:0000256" key="5">
    <source>
        <dbReference type="ARBA" id="ARBA00022989"/>
    </source>
</evidence>
<feature type="transmembrane region" description="Helical" evidence="7">
    <location>
        <begin position="169"/>
        <end position="190"/>
    </location>
</feature>
<keyword evidence="3" id="KW-0813">Transport</keyword>
<feature type="transmembrane region" description="Helical" evidence="7">
    <location>
        <begin position="297"/>
        <end position="316"/>
    </location>
</feature>
<dbReference type="SUPFAM" id="SSF103473">
    <property type="entry name" value="MFS general substrate transporter"/>
    <property type="match status" value="1"/>
</dbReference>
<dbReference type="PIRSF" id="PIRSF016379">
    <property type="entry name" value="ENT"/>
    <property type="match status" value="1"/>
</dbReference>
<dbReference type="GO" id="GO:0005886">
    <property type="term" value="C:plasma membrane"/>
    <property type="evidence" value="ECO:0007669"/>
    <property type="project" value="TreeGrafter"/>
</dbReference>
<evidence type="ECO:0000256" key="6">
    <source>
        <dbReference type="ARBA" id="ARBA00023136"/>
    </source>
</evidence>
<gene>
    <name evidence="8" type="ORF">NP493_1018g00033</name>
</gene>
<dbReference type="Proteomes" id="UP001209878">
    <property type="component" value="Unassembled WGS sequence"/>
</dbReference>
<dbReference type="AlphaFoldDB" id="A0AAD9KIL0"/>
<dbReference type="EMBL" id="JAODUO010001023">
    <property type="protein sequence ID" value="KAK2171815.1"/>
    <property type="molecule type" value="Genomic_DNA"/>
</dbReference>
<comment type="subcellular location">
    <subcellularLocation>
        <location evidence="1">Membrane</location>
        <topology evidence="1">Multi-pass membrane protein</topology>
    </subcellularLocation>
</comment>
<feature type="transmembrane region" description="Helical" evidence="7">
    <location>
        <begin position="40"/>
        <end position="62"/>
    </location>
</feature>
<feature type="transmembrane region" description="Helical" evidence="7">
    <location>
        <begin position="99"/>
        <end position="118"/>
    </location>
</feature>
<feature type="transmembrane region" description="Helical" evidence="7">
    <location>
        <begin position="265"/>
        <end position="285"/>
    </location>
</feature>
<dbReference type="InterPro" id="IPR036259">
    <property type="entry name" value="MFS_trans_sf"/>
</dbReference>
<keyword evidence="9" id="KW-1185">Reference proteome</keyword>
<keyword evidence="4 7" id="KW-0812">Transmembrane</keyword>
<evidence type="ECO:0000256" key="7">
    <source>
        <dbReference type="SAM" id="Phobius"/>
    </source>
</evidence>
<feature type="transmembrane region" description="Helical" evidence="7">
    <location>
        <begin position="74"/>
        <end position="93"/>
    </location>
</feature>
<dbReference type="Pfam" id="PF01733">
    <property type="entry name" value="Nucleoside_tran"/>
    <property type="match status" value="1"/>
</dbReference>
<dbReference type="PANTHER" id="PTHR10332:SF80">
    <property type="entry name" value="EQUILIBRATIVE NUCLEOSIDE TRANSPORTER 2, ISOFORM A"/>
    <property type="match status" value="1"/>
</dbReference>
<dbReference type="GO" id="GO:0005337">
    <property type="term" value="F:nucleoside transmembrane transporter activity"/>
    <property type="evidence" value="ECO:0007669"/>
    <property type="project" value="InterPro"/>
</dbReference>
<sequence length="399" mass="44941">MLLHGIATLMPWNTFITANSYFVDYKLAGNETDVVMYRNYFLSIVGFATEIPHLVLSGLNVFLQCKGGNTGMRIVWSIIIVVIMFIITVFLAIIDSSGWPAAFFWVTIISVVLINMANGVYHNSVYGIAANLPMKYTNALVLGSTVALVICHVLLPVCVSVTPDLRTSAIYYFLAAIFILLVAFATFFLLPLMPFYRAHTTQAQSDNQSDLETEDQTLSFLYIFKKCRRQLFGVFFVFFVTLTCFPAIQAGVMRSSSSFFITDKYYAPITCFLFFNVFSTLGNVISEYVKVLGPRWVWLPIVLRVLFIPFFCFCNFKPDMRQLPVFINNDYVYITGGILMAVTNGYFSSLSMMYVPRCVDEPKYKGKAGNVGAFFLMLGITAGILFSLPVTIFIENATW</sequence>
<organism evidence="8 9">
    <name type="scientific">Ridgeia piscesae</name>
    <name type="common">Tubeworm</name>
    <dbReference type="NCBI Taxonomy" id="27915"/>
    <lineage>
        <taxon>Eukaryota</taxon>
        <taxon>Metazoa</taxon>
        <taxon>Spiralia</taxon>
        <taxon>Lophotrochozoa</taxon>
        <taxon>Annelida</taxon>
        <taxon>Polychaeta</taxon>
        <taxon>Sedentaria</taxon>
        <taxon>Canalipalpata</taxon>
        <taxon>Sabellida</taxon>
        <taxon>Siboglinidae</taxon>
        <taxon>Ridgeia</taxon>
    </lineage>
</organism>